<name>A0A2W7MTB5_9BACI</name>
<sequence length="146" mass="17402">MDIEETISNKKTLTGYSSKSVAEYIQSLQEKYQKEIKNLKEKLLIEKEMNQKLQVEVELKQSISQNTRMEQEIKTILEDVFEQHVVHTKSILDFQNELKEQEFNYIQELELKKQQKLLAKERLQEALQYFKVLPGTQIEVKKVQIK</sequence>
<organism evidence="2 3">
    <name type="scientific">Psychrobacillus insolitus</name>
    <dbReference type="NCBI Taxonomy" id="1461"/>
    <lineage>
        <taxon>Bacteria</taxon>
        <taxon>Bacillati</taxon>
        <taxon>Bacillota</taxon>
        <taxon>Bacilli</taxon>
        <taxon>Bacillales</taxon>
        <taxon>Bacillaceae</taxon>
        <taxon>Psychrobacillus</taxon>
    </lineage>
</organism>
<feature type="coiled-coil region" evidence="1">
    <location>
        <begin position="22"/>
        <end position="56"/>
    </location>
</feature>
<evidence type="ECO:0000313" key="3">
    <source>
        <dbReference type="Proteomes" id="UP000248646"/>
    </source>
</evidence>
<proteinExistence type="predicted"/>
<protein>
    <submittedName>
        <fullName evidence="2">Uncharacterized protein</fullName>
    </submittedName>
</protein>
<dbReference type="AlphaFoldDB" id="A0A2W7MTB5"/>
<keyword evidence="3" id="KW-1185">Reference proteome</keyword>
<dbReference type="OrthoDB" id="2989790at2"/>
<dbReference type="RefSeq" id="WP_111437753.1">
    <property type="nucleotide sequence ID" value="NZ_QKZI01000001.1"/>
</dbReference>
<comment type="caution">
    <text evidence="2">The sequence shown here is derived from an EMBL/GenBank/DDBJ whole genome shotgun (WGS) entry which is preliminary data.</text>
</comment>
<accession>A0A2W7MTB5</accession>
<dbReference type="EMBL" id="QKZI01000001">
    <property type="protein sequence ID" value="PZX07061.1"/>
    <property type="molecule type" value="Genomic_DNA"/>
</dbReference>
<reference evidence="2 3" key="1">
    <citation type="submission" date="2018-06" db="EMBL/GenBank/DDBJ databases">
        <title>Genomic Encyclopedia of Type Strains, Phase IV (KMG-IV): sequencing the most valuable type-strain genomes for metagenomic binning, comparative biology and taxonomic classification.</title>
        <authorList>
            <person name="Goeker M."/>
        </authorList>
    </citation>
    <scope>NUCLEOTIDE SEQUENCE [LARGE SCALE GENOMIC DNA]</scope>
    <source>
        <strain evidence="2 3">DSM 5</strain>
    </source>
</reference>
<gene>
    <name evidence="2" type="ORF">C7437_101168</name>
</gene>
<evidence type="ECO:0000313" key="2">
    <source>
        <dbReference type="EMBL" id="PZX07061.1"/>
    </source>
</evidence>
<dbReference type="Proteomes" id="UP000248646">
    <property type="component" value="Unassembled WGS sequence"/>
</dbReference>
<keyword evidence="1" id="KW-0175">Coiled coil</keyword>
<evidence type="ECO:0000256" key="1">
    <source>
        <dbReference type="SAM" id="Coils"/>
    </source>
</evidence>